<dbReference type="GO" id="GO:0005829">
    <property type="term" value="C:cytosol"/>
    <property type="evidence" value="ECO:0007669"/>
    <property type="project" value="TreeGrafter"/>
</dbReference>
<dbReference type="SUPFAM" id="SSF144000">
    <property type="entry name" value="Oxysterol-binding protein-like"/>
    <property type="match status" value="1"/>
</dbReference>
<organism evidence="4 5">
    <name type="scientific">Anaeramoeba flamelloides</name>
    <dbReference type="NCBI Taxonomy" id="1746091"/>
    <lineage>
        <taxon>Eukaryota</taxon>
        <taxon>Metamonada</taxon>
        <taxon>Anaeramoebidae</taxon>
        <taxon>Anaeramoeba</taxon>
    </lineage>
</organism>
<dbReference type="InterPro" id="IPR018494">
    <property type="entry name" value="Oxysterol-bd_CS"/>
</dbReference>
<dbReference type="GO" id="GO:0032934">
    <property type="term" value="F:sterol binding"/>
    <property type="evidence" value="ECO:0007669"/>
    <property type="project" value="TreeGrafter"/>
</dbReference>
<dbReference type="InterPro" id="IPR037239">
    <property type="entry name" value="OSBP_sf"/>
</dbReference>
<evidence type="ECO:0000313" key="4">
    <source>
        <dbReference type="EMBL" id="KAJ3442496.1"/>
    </source>
</evidence>
<feature type="compositionally biased region" description="Basic and acidic residues" evidence="3">
    <location>
        <begin position="17"/>
        <end position="29"/>
    </location>
</feature>
<keyword evidence="2" id="KW-0175">Coiled coil</keyword>
<dbReference type="EMBL" id="JANTQA010000026">
    <property type="protein sequence ID" value="KAJ3442496.1"/>
    <property type="molecule type" value="Genomic_DNA"/>
</dbReference>
<feature type="region of interest" description="Disordered" evidence="3">
    <location>
        <begin position="1"/>
        <end position="29"/>
    </location>
</feature>
<dbReference type="PANTHER" id="PTHR10972:SF148">
    <property type="entry name" value="OXYSTEROL-BINDING PROTEIN 9"/>
    <property type="match status" value="1"/>
</dbReference>
<dbReference type="PANTHER" id="PTHR10972">
    <property type="entry name" value="OXYSTEROL-BINDING PROTEIN-RELATED"/>
    <property type="match status" value="1"/>
</dbReference>
<feature type="compositionally biased region" description="Basic residues" evidence="3">
    <location>
        <begin position="1"/>
        <end position="16"/>
    </location>
</feature>
<reference evidence="4" key="1">
    <citation type="submission" date="2022-08" db="EMBL/GenBank/DDBJ databases">
        <title>Novel sulphate-reducing endosymbionts in the free-living metamonad Anaeramoeba.</title>
        <authorList>
            <person name="Jerlstrom-Hultqvist J."/>
            <person name="Cepicka I."/>
            <person name="Gallot-Lavallee L."/>
            <person name="Salas-Leiva D."/>
            <person name="Curtis B.A."/>
            <person name="Zahonova K."/>
            <person name="Pipaliya S."/>
            <person name="Dacks J."/>
            <person name="Roger A.J."/>
        </authorList>
    </citation>
    <scope>NUCLEOTIDE SEQUENCE</scope>
    <source>
        <strain evidence="4">Busselton2</strain>
    </source>
</reference>
<feature type="coiled-coil region" evidence="2">
    <location>
        <begin position="384"/>
        <end position="411"/>
    </location>
</feature>
<sequence>MSTKTSKYRKKKQKIRTKNEKLEEKEQEKEFTETEKKFNELYPYLQKDKDFRYLRKFMQSRLNKSGGVRLLSKKEAKRQRVYCWQLIKTIGKEILEGKELTSISMPIGLFEPRSFLERLSDGFAYAPIYLERAYESTTPVERLKNVITFAVSCIHLSLTNSKPFNPILGETFQSNLSNGTTIFCEQTSHHPPASSYELIGPNNNYYYYGQQIWSASFRGNKIKCTQTGANTLEFKDGTTIVWDNPTISISGILMGDRITNFRGSIKFADKKNDLEAQVIFDPSQLGFFKGLVFSRKLPTHSVAGTIYKLSESKNKNKKIISTLSGTWLDQIYFDEKLYWDIDENIPERPMPIKNPLPSDSLFRKDRNALLKLNMKESGELKVKLEQKQRYDRKLRAKCEKLKKKKKKKTKK</sequence>
<dbReference type="Proteomes" id="UP001146793">
    <property type="component" value="Unassembled WGS sequence"/>
</dbReference>
<dbReference type="InterPro" id="IPR000648">
    <property type="entry name" value="Oxysterol-bd"/>
</dbReference>
<evidence type="ECO:0000256" key="1">
    <source>
        <dbReference type="RuleBase" id="RU003844"/>
    </source>
</evidence>
<dbReference type="Pfam" id="PF01237">
    <property type="entry name" value="Oxysterol_BP"/>
    <property type="match status" value="1"/>
</dbReference>
<comment type="caution">
    <text evidence="4">The sequence shown here is derived from an EMBL/GenBank/DDBJ whole genome shotgun (WGS) entry which is preliminary data.</text>
</comment>
<protein>
    <submittedName>
        <fullName evidence="4">Oxysterol-binding protein</fullName>
    </submittedName>
</protein>
<dbReference type="GO" id="GO:0016020">
    <property type="term" value="C:membrane"/>
    <property type="evidence" value="ECO:0007669"/>
    <property type="project" value="TreeGrafter"/>
</dbReference>
<gene>
    <name evidence="4" type="ORF">M0812_12232</name>
</gene>
<dbReference type="PROSITE" id="PS01013">
    <property type="entry name" value="OSBP"/>
    <property type="match status" value="1"/>
</dbReference>
<accession>A0AAV7ZNW0</accession>
<evidence type="ECO:0000256" key="3">
    <source>
        <dbReference type="SAM" id="MobiDB-lite"/>
    </source>
</evidence>
<comment type="similarity">
    <text evidence="1">Belongs to the OSBP family.</text>
</comment>
<dbReference type="Gene3D" id="2.40.160.120">
    <property type="match status" value="1"/>
</dbReference>
<evidence type="ECO:0000313" key="5">
    <source>
        <dbReference type="Proteomes" id="UP001146793"/>
    </source>
</evidence>
<name>A0AAV7ZNW0_9EUKA</name>
<dbReference type="AlphaFoldDB" id="A0AAV7ZNW0"/>
<proteinExistence type="inferred from homology"/>
<evidence type="ECO:0000256" key="2">
    <source>
        <dbReference type="SAM" id="Coils"/>
    </source>
</evidence>